<name>A0ABU9JGS7_AEREN</name>
<reference evidence="1 2" key="1">
    <citation type="submission" date="2024-01" db="EMBL/GenBank/DDBJ databases">
        <title>Horizontal gene transfer in Aeromonas trota.</title>
        <authorList>
            <person name="Otero Olarra J.E."/>
            <person name="Perez Valdespino A."/>
        </authorList>
    </citation>
    <scope>NUCLEOTIDE SEQUENCE [LARGE SCALE GENOMIC DNA]</scope>
    <source>
        <strain evidence="1 2">9.1</strain>
    </source>
</reference>
<evidence type="ECO:0000313" key="2">
    <source>
        <dbReference type="Proteomes" id="UP001491613"/>
    </source>
</evidence>
<dbReference type="EMBL" id="JAZDDP010000013">
    <property type="protein sequence ID" value="MEL3921449.1"/>
    <property type="molecule type" value="Genomic_DNA"/>
</dbReference>
<proteinExistence type="predicted"/>
<evidence type="ECO:0000313" key="1">
    <source>
        <dbReference type="EMBL" id="MEL3921449.1"/>
    </source>
</evidence>
<comment type="caution">
    <text evidence="1">The sequence shown here is derived from an EMBL/GenBank/DDBJ whole genome shotgun (WGS) entry which is preliminary data.</text>
</comment>
<dbReference type="RefSeq" id="WP_223379018.1">
    <property type="nucleotide sequence ID" value="NZ_CP082887.1"/>
</dbReference>
<accession>A0ABU9JGS7</accession>
<organism evidence="1 2">
    <name type="scientific">Aeromonas enteropelogenes</name>
    <name type="common">Aeromonas trota</name>
    <dbReference type="NCBI Taxonomy" id="29489"/>
    <lineage>
        <taxon>Bacteria</taxon>
        <taxon>Pseudomonadati</taxon>
        <taxon>Pseudomonadota</taxon>
        <taxon>Gammaproteobacteria</taxon>
        <taxon>Aeromonadales</taxon>
        <taxon>Aeromonadaceae</taxon>
        <taxon>Aeromonas</taxon>
    </lineage>
</organism>
<sequence length="131" mass="14559">MSGGNINCGSFQAGDKSGSAFEGVLNEIKSSIESLASELFQQLESEEYVLITQERIPELSSVLQEYRKELIRDIGHEDFAMEIEREESAGMNSIDAKWGESKGWRLYCVNELLGACAVSLKEDQPICIVFS</sequence>
<dbReference type="Proteomes" id="UP001491613">
    <property type="component" value="Unassembled WGS sequence"/>
</dbReference>
<gene>
    <name evidence="1" type="ORF">V1482_18755</name>
</gene>
<protein>
    <submittedName>
        <fullName evidence="1">Uncharacterized protein</fullName>
    </submittedName>
</protein>
<keyword evidence="2" id="KW-1185">Reference proteome</keyword>